<accession>M4ZAB0</accession>
<sequence>MKHPSNRELFAYWNDRRGHAKAPERCDFEPSAVRELLGDIFVLSCDADSGFPFRMAGTRLCALLGGDVKDKSFPAQFTPASRREIEEIAMVVSEETLPAIAGVTALAPDHTTAHFELLLLPFATRAHEPISLTGLLAPFEPPKGALGPLEMVSWRYIHPPAEPIVPRTLRKLALARGLMVYEGLR</sequence>
<keyword evidence="2" id="KW-1185">Reference proteome</keyword>
<dbReference type="RefSeq" id="WP_015667730.1">
    <property type="nucleotide sequence ID" value="NC_020453.1"/>
</dbReference>
<dbReference type="OrthoDB" id="8480244at2"/>
<proteinExistence type="predicted"/>
<evidence type="ECO:0000313" key="1">
    <source>
        <dbReference type="EMBL" id="BAM90639.1"/>
    </source>
</evidence>
<evidence type="ECO:0008006" key="3">
    <source>
        <dbReference type="Google" id="ProtNLM"/>
    </source>
</evidence>
<name>M4ZAB0_9BRAD</name>
<dbReference type="STRING" id="1245469.S58_46580"/>
<dbReference type="HOGENOM" id="CLU_097079_1_0_5"/>
<dbReference type="AlphaFoldDB" id="M4ZAB0"/>
<evidence type="ECO:0000313" key="2">
    <source>
        <dbReference type="Proteomes" id="UP000011841"/>
    </source>
</evidence>
<dbReference type="Pfam" id="PF07310">
    <property type="entry name" value="PAS_5"/>
    <property type="match status" value="1"/>
</dbReference>
<dbReference type="GeneID" id="301818440"/>
<dbReference type="Proteomes" id="UP000011841">
    <property type="component" value="Chromosome"/>
</dbReference>
<protein>
    <recommendedName>
        <fullName evidence="3">PAS domain-containing protein</fullName>
    </recommendedName>
</protein>
<gene>
    <name evidence="1" type="ORF">S58_46580</name>
</gene>
<dbReference type="eggNOG" id="COG5388">
    <property type="taxonomic scope" value="Bacteria"/>
</dbReference>
<dbReference type="EMBL" id="AP012603">
    <property type="protein sequence ID" value="BAM90639.1"/>
    <property type="molecule type" value="Genomic_DNA"/>
</dbReference>
<organism evidence="1 2">
    <name type="scientific">Bradyrhizobium oligotrophicum S58</name>
    <dbReference type="NCBI Taxonomy" id="1245469"/>
    <lineage>
        <taxon>Bacteria</taxon>
        <taxon>Pseudomonadati</taxon>
        <taxon>Pseudomonadota</taxon>
        <taxon>Alphaproteobacteria</taxon>
        <taxon>Hyphomicrobiales</taxon>
        <taxon>Nitrobacteraceae</taxon>
        <taxon>Bradyrhizobium</taxon>
    </lineage>
</organism>
<dbReference type="InterPro" id="IPR009922">
    <property type="entry name" value="DUF1457"/>
</dbReference>
<dbReference type="PATRIC" id="fig|1245469.3.peg.4765"/>
<dbReference type="PIRSF" id="PIRSF031878">
    <property type="entry name" value="UCP031878"/>
    <property type="match status" value="1"/>
</dbReference>
<reference evidence="1 2" key="1">
    <citation type="journal article" date="2013" name="Appl. Environ. Microbiol.">
        <title>Genome analysis suggests that the soil oligotrophic bacterium Agromonas oligotrophica (Bradyrhizobium oligotrophicum) is a nitrogen-fixing symbiont of Aeschynomene indica.</title>
        <authorList>
            <person name="Okubo T."/>
            <person name="Fukushima S."/>
            <person name="Itakura M."/>
            <person name="Oshima K."/>
            <person name="Longtonglang A."/>
            <person name="Teaumroong N."/>
            <person name="Mitsui H."/>
            <person name="Hattori M."/>
            <person name="Hattori R."/>
            <person name="Hattori T."/>
            <person name="Minamisawa K."/>
        </authorList>
    </citation>
    <scope>NUCLEOTIDE SEQUENCE [LARGE SCALE GENOMIC DNA]</scope>
    <source>
        <strain evidence="1 2">S58</strain>
    </source>
</reference>
<dbReference type="KEGG" id="aol:S58_46580"/>